<evidence type="ECO:0000256" key="1">
    <source>
        <dbReference type="ARBA" id="ARBA00001353"/>
    </source>
</evidence>
<evidence type="ECO:0000259" key="9">
    <source>
        <dbReference type="SMART" id="SM00905"/>
    </source>
</evidence>
<dbReference type="Gene3D" id="3.30.1130.10">
    <property type="match status" value="1"/>
</dbReference>
<evidence type="ECO:0000256" key="7">
    <source>
        <dbReference type="ARBA" id="ARBA00023239"/>
    </source>
</evidence>
<dbReference type="EC" id="4.1.2.25" evidence="5"/>
<gene>
    <name evidence="10" type="ORF">M9405_00200</name>
</gene>
<comment type="pathway">
    <text evidence="2">Cofactor biosynthesis; tetrahydrofolate biosynthesis; 2-amino-4-hydroxy-6-hydroxymethyl-7,8-dihydropteridine diphosphate from 7,8-dihydroneopterin triphosphate: step 3/4.</text>
</comment>
<keyword evidence="11" id="KW-1185">Reference proteome</keyword>
<dbReference type="Proteomes" id="UP001056834">
    <property type="component" value="Chromosome"/>
</dbReference>
<organism evidence="10 11">
    <name type="scientific">Candidatus Blochmannia ocreatus</name>
    <name type="common">nom. nud.</name>
    <dbReference type="NCBI Taxonomy" id="251538"/>
    <lineage>
        <taxon>Bacteria</taxon>
        <taxon>Pseudomonadati</taxon>
        <taxon>Pseudomonadota</taxon>
        <taxon>Gammaproteobacteria</taxon>
        <taxon>Enterobacterales</taxon>
        <taxon>Enterobacteriaceae</taxon>
        <taxon>ant endosymbionts</taxon>
        <taxon>Candidatus Blochmanniella</taxon>
    </lineage>
</organism>
<keyword evidence="6" id="KW-0289">Folate biosynthesis</keyword>
<dbReference type="Pfam" id="PF02152">
    <property type="entry name" value="FolB"/>
    <property type="match status" value="1"/>
</dbReference>
<dbReference type="SUPFAM" id="SSF55620">
    <property type="entry name" value="Tetrahydrobiopterin biosynthesis enzymes-like"/>
    <property type="match status" value="1"/>
</dbReference>
<evidence type="ECO:0000256" key="3">
    <source>
        <dbReference type="ARBA" id="ARBA00005708"/>
    </source>
</evidence>
<evidence type="ECO:0000313" key="11">
    <source>
        <dbReference type="Proteomes" id="UP001056834"/>
    </source>
</evidence>
<dbReference type="EMBL" id="CP097762">
    <property type="protein sequence ID" value="URJ25149.1"/>
    <property type="molecule type" value="Genomic_DNA"/>
</dbReference>
<evidence type="ECO:0000256" key="8">
    <source>
        <dbReference type="ARBA" id="ARBA00032903"/>
    </source>
</evidence>
<evidence type="ECO:0000256" key="2">
    <source>
        <dbReference type="ARBA" id="ARBA00005013"/>
    </source>
</evidence>
<evidence type="ECO:0000313" key="10">
    <source>
        <dbReference type="EMBL" id="URJ25149.1"/>
    </source>
</evidence>
<dbReference type="NCBIfam" id="TIGR00526">
    <property type="entry name" value="folB_dom"/>
    <property type="match status" value="1"/>
</dbReference>
<comment type="catalytic activity">
    <reaction evidence="1">
        <text>7,8-dihydroneopterin = 6-hydroxymethyl-7,8-dihydropterin + glycolaldehyde</text>
        <dbReference type="Rhea" id="RHEA:10540"/>
        <dbReference type="ChEBI" id="CHEBI:17001"/>
        <dbReference type="ChEBI" id="CHEBI:17071"/>
        <dbReference type="ChEBI" id="CHEBI:44841"/>
        <dbReference type="EC" id="4.1.2.25"/>
    </reaction>
</comment>
<sequence>MDILFIEKLIVMAYIGIYDWEKKFLQKLIFDVQLGYEPKSKHLGNNDKTFYINYIDVSNTILNLVNEKQFFLIEDVADIVANILIKQFNILWTQIIVSKPQGITGATNVGICIKRNKW</sequence>
<keyword evidence="7" id="KW-0456">Lyase</keyword>
<dbReference type="InterPro" id="IPR006157">
    <property type="entry name" value="FolB_dom"/>
</dbReference>
<accession>A0ABY4SUR2</accession>
<evidence type="ECO:0000256" key="6">
    <source>
        <dbReference type="ARBA" id="ARBA00022909"/>
    </source>
</evidence>
<proteinExistence type="inferred from homology"/>
<reference evidence="10" key="1">
    <citation type="submission" date="2022-05" db="EMBL/GenBank/DDBJ databases">
        <title>Impact of host demography and evolutionary history on endosymbiont molecular evolution: a test in carpenter ants (Genus Camponotus) and their Blochmannia endosymbionts.</title>
        <authorList>
            <person name="Manthey J.D."/>
            <person name="Giron J.C."/>
            <person name="Hruska J.P."/>
        </authorList>
    </citation>
    <scope>NUCLEOTIDE SEQUENCE</scope>
    <source>
        <strain evidence="10">C-006</strain>
    </source>
</reference>
<dbReference type="InterPro" id="IPR006156">
    <property type="entry name" value="Dihydroneopterin_aldolase"/>
</dbReference>
<dbReference type="PANTHER" id="PTHR42844">
    <property type="entry name" value="DIHYDRONEOPTERIN ALDOLASE 1-RELATED"/>
    <property type="match status" value="1"/>
</dbReference>
<dbReference type="PANTHER" id="PTHR42844:SF1">
    <property type="entry name" value="DIHYDRONEOPTERIN ALDOLASE 1-RELATED"/>
    <property type="match status" value="1"/>
</dbReference>
<evidence type="ECO:0000256" key="5">
    <source>
        <dbReference type="ARBA" id="ARBA00013043"/>
    </source>
</evidence>
<dbReference type="SMART" id="SM00905">
    <property type="entry name" value="FolB"/>
    <property type="match status" value="1"/>
</dbReference>
<feature type="domain" description="Dihydroneopterin aldolase/epimerase" evidence="9">
    <location>
        <begin position="4"/>
        <end position="115"/>
    </location>
</feature>
<evidence type="ECO:0000256" key="4">
    <source>
        <dbReference type="ARBA" id="ARBA00011823"/>
    </source>
</evidence>
<dbReference type="InterPro" id="IPR043133">
    <property type="entry name" value="GTP-CH-I_C/QueF"/>
</dbReference>
<comment type="subunit">
    <text evidence="4">Homooctamer.</text>
</comment>
<name>A0ABY4SUR2_9ENTR</name>
<comment type="similarity">
    <text evidence="3">Belongs to the DHNA family.</text>
</comment>
<protein>
    <recommendedName>
        <fullName evidence="5">dihydroneopterin aldolase</fullName>
        <ecNumber evidence="5">4.1.2.25</ecNumber>
    </recommendedName>
    <alternativeName>
        <fullName evidence="8">7,8-dihydroneopterin aldolase</fullName>
    </alternativeName>
</protein>
<dbReference type="RefSeq" id="WP_250223280.1">
    <property type="nucleotide sequence ID" value="NZ_CP097762.1"/>
</dbReference>